<gene>
    <name evidence="2" type="ORF">BKP37_14880</name>
</gene>
<keyword evidence="3" id="KW-1185">Reference proteome</keyword>
<keyword evidence="1" id="KW-1133">Transmembrane helix</keyword>
<dbReference type="Pfam" id="PF08680">
    <property type="entry name" value="DUF1779"/>
    <property type="match status" value="1"/>
</dbReference>
<dbReference type="Gene3D" id="3.30.360.40">
    <property type="entry name" value="YwmB-like"/>
    <property type="match status" value="1"/>
</dbReference>
<protein>
    <recommendedName>
        <fullName evidence="4">TATA-box binding protein</fullName>
    </recommendedName>
</protein>
<feature type="transmembrane region" description="Helical" evidence="1">
    <location>
        <begin position="7"/>
        <end position="24"/>
    </location>
</feature>
<comment type="caution">
    <text evidence="2">The sequence shown here is derived from an EMBL/GenBank/DDBJ whole genome shotgun (WGS) entry which is preliminary data.</text>
</comment>
<dbReference type="Gene3D" id="3.30.2030.10">
    <property type="entry name" value="YwmB-like"/>
    <property type="match status" value="1"/>
</dbReference>
<sequence length="258" mass="29561">MGNKHKLHIIFFGIVFFSLYYLGLSGKGEATVENPFSELNQIVDVMDKHDIELTEWTLYTRGHLNHWTEPGEYEKELKTIQQMISHFDWEPLKDYPKNQKKAIGTFIHHDIGVIQTLTYIVYPHNKQLHSYLIYEVQGVQTLSEKQLDSLTSVVLFRHQDLFNKNTKIFTCATGNGSDKLNLGLGEQAELLLKEFSAQKIEALKEETFISISAYTNIWNSSLTTNEESMNLQLAIRANERLGGKTTVTIGTPIITTEY</sequence>
<evidence type="ECO:0000256" key="1">
    <source>
        <dbReference type="SAM" id="Phobius"/>
    </source>
</evidence>
<dbReference type="OrthoDB" id="2374820at2"/>
<evidence type="ECO:0008006" key="4">
    <source>
        <dbReference type="Google" id="ProtNLM"/>
    </source>
</evidence>
<dbReference type="EMBL" id="MLQR01000036">
    <property type="protein sequence ID" value="OIJ11726.1"/>
    <property type="molecule type" value="Genomic_DNA"/>
</dbReference>
<name>A0A1S2LH73_9BACI</name>
<dbReference type="SUPFAM" id="SSF143842">
    <property type="entry name" value="YwmB-like"/>
    <property type="match status" value="1"/>
</dbReference>
<keyword evidence="1" id="KW-0812">Transmembrane</keyword>
<dbReference type="RefSeq" id="WP_071310405.1">
    <property type="nucleotide sequence ID" value="NZ_MLQR01000036.1"/>
</dbReference>
<evidence type="ECO:0000313" key="3">
    <source>
        <dbReference type="Proteomes" id="UP000179524"/>
    </source>
</evidence>
<dbReference type="InterPro" id="IPR014794">
    <property type="entry name" value="DUF1779"/>
</dbReference>
<keyword evidence="1" id="KW-0472">Membrane</keyword>
<dbReference type="AlphaFoldDB" id="A0A1S2LH73"/>
<evidence type="ECO:0000313" key="2">
    <source>
        <dbReference type="EMBL" id="OIJ11726.1"/>
    </source>
</evidence>
<organism evidence="2 3">
    <name type="scientific">Anaerobacillus alkalilacustris</name>
    <dbReference type="NCBI Taxonomy" id="393763"/>
    <lineage>
        <taxon>Bacteria</taxon>
        <taxon>Bacillati</taxon>
        <taxon>Bacillota</taxon>
        <taxon>Bacilli</taxon>
        <taxon>Bacillales</taxon>
        <taxon>Bacillaceae</taxon>
        <taxon>Anaerobacillus</taxon>
    </lineage>
</organism>
<dbReference type="Proteomes" id="UP000179524">
    <property type="component" value="Unassembled WGS sequence"/>
</dbReference>
<reference evidence="2 3" key="1">
    <citation type="submission" date="2016-10" db="EMBL/GenBank/DDBJ databases">
        <title>Draft genome sequences of four alkaliphilic bacteria belonging to the Anaerobacillus genus.</title>
        <authorList>
            <person name="Bassil N.M."/>
            <person name="Lloyd J.R."/>
        </authorList>
    </citation>
    <scope>NUCLEOTIDE SEQUENCE [LARGE SCALE GENOMIC DNA]</scope>
    <source>
        <strain evidence="2 3">DSM 18345</strain>
    </source>
</reference>
<proteinExistence type="predicted"/>
<dbReference type="InterPro" id="IPR036209">
    <property type="entry name" value="YwmB-like_sf"/>
</dbReference>
<accession>A0A1S2LH73</accession>